<dbReference type="AlphaFoldDB" id="A0A4Y7TBY1"/>
<sequence length="248" mass="27194">MSDNTSTPSNASAPSGGHVHVHHHHHHHAHAHGHGGNFAEANKEFYNATVDDFDNYPHAKERGIRTALAIREAVPLNKESSSVLEFACGTGLVIKEFIPYVKEIVGIDISPAVVERCNKRFKELGANDDCYAVTANIVAEKDTVFPGRKFDVVYCASAYHHLDSPEEITKLLADFVKPGGSLVVVDNIMAEGKTVDEKHKAYVTRYGFTEEDMKDLFTKAGLVFVSYAQVPPDEGDNDIFISKALKSA</sequence>
<evidence type="ECO:0000256" key="1">
    <source>
        <dbReference type="SAM" id="MobiDB-lite"/>
    </source>
</evidence>
<dbReference type="EMBL" id="QPFP01000019">
    <property type="protein sequence ID" value="TEB31438.1"/>
    <property type="molecule type" value="Genomic_DNA"/>
</dbReference>
<dbReference type="CDD" id="cd02440">
    <property type="entry name" value="AdoMet_MTases"/>
    <property type="match status" value="1"/>
</dbReference>
<accession>A0A4Y7TBY1</accession>
<feature type="compositionally biased region" description="Polar residues" evidence="1">
    <location>
        <begin position="1"/>
        <end position="13"/>
    </location>
</feature>
<dbReference type="Pfam" id="PF13489">
    <property type="entry name" value="Methyltransf_23"/>
    <property type="match status" value="1"/>
</dbReference>
<dbReference type="InterPro" id="IPR029063">
    <property type="entry name" value="SAM-dependent_MTases_sf"/>
</dbReference>
<feature type="region of interest" description="Disordered" evidence="1">
    <location>
        <begin position="1"/>
        <end position="37"/>
    </location>
</feature>
<dbReference type="GO" id="GO:0008168">
    <property type="term" value="F:methyltransferase activity"/>
    <property type="evidence" value="ECO:0007669"/>
    <property type="project" value="UniProtKB-KW"/>
</dbReference>
<protein>
    <submittedName>
        <fullName evidence="2">S-adenosyl-L-methionine-dependent methyltransferase</fullName>
    </submittedName>
</protein>
<dbReference type="GO" id="GO:0032259">
    <property type="term" value="P:methylation"/>
    <property type="evidence" value="ECO:0007669"/>
    <property type="project" value="UniProtKB-KW"/>
</dbReference>
<gene>
    <name evidence="2" type="ORF">FA13DRAFT_1629334</name>
</gene>
<keyword evidence="2" id="KW-0489">Methyltransferase</keyword>
<dbReference type="Proteomes" id="UP000298030">
    <property type="component" value="Unassembled WGS sequence"/>
</dbReference>
<name>A0A4Y7TBY1_COPMI</name>
<keyword evidence="2" id="KW-0808">Transferase</keyword>
<evidence type="ECO:0000313" key="3">
    <source>
        <dbReference type="Proteomes" id="UP000298030"/>
    </source>
</evidence>
<proteinExistence type="predicted"/>
<comment type="caution">
    <text evidence="2">The sequence shown here is derived from an EMBL/GenBank/DDBJ whole genome shotgun (WGS) entry which is preliminary data.</text>
</comment>
<dbReference type="OrthoDB" id="3647at2759"/>
<reference evidence="2 3" key="1">
    <citation type="journal article" date="2019" name="Nat. Ecol. Evol.">
        <title>Megaphylogeny resolves global patterns of mushroom evolution.</title>
        <authorList>
            <person name="Varga T."/>
            <person name="Krizsan K."/>
            <person name="Foldi C."/>
            <person name="Dima B."/>
            <person name="Sanchez-Garcia M."/>
            <person name="Sanchez-Ramirez S."/>
            <person name="Szollosi G.J."/>
            <person name="Szarkandi J.G."/>
            <person name="Papp V."/>
            <person name="Albert L."/>
            <person name="Andreopoulos W."/>
            <person name="Angelini C."/>
            <person name="Antonin V."/>
            <person name="Barry K.W."/>
            <person name="Bougher N.L."/>
            <person name="Buchanan P."/>
            <person name="Buyck B."/>
            <person name="Bense V."/>
            <person name="Catcheside P."/>
            <person name="Chovatia M."/>
            <person name="Cooper J."/>
            <person name="Damon W."/>
            <person name="Desjardin D."/>
            <person name="Finy P."/>
            <person name="Geml J."/>
            <person name="Haridas S."/>
            <person name="Hughes K."/>
            <person name="Justo A."/>
            <person name="Karasinski D."/>
            <person name="Kautmanova I."/>
            <person name="Kiss B."/>
            <person name="Kocsube S."/>
            <person name="Kotiranta H."/>
            <person name="LaButti K.M."/>
            <person name="Lechner B.E."/>
            <person name="Liimatainen K."/>
            <person name="Lipzen A."/>
            <person name="Lukacs Z."/>
            <person name="Mihaltcheva S."/>
            <person name="Morgado L.N."/>
            <person name="Niskanen T."/>
            <person name="Noordeloos M.E."/>
            <person name="Ohm R.A."/>
            <person name="Ortiz-Santana B."/>
            <person name="Ovrebo C."/>
            <person name="Racz N."/>
            <person name="Riley R."/>
            <person name="Savchenko A."/>
            <person name="Shiryaev A."/>
            <person name="Soop K."/>
            <person name="Spirin V."/>
            <person name="Szebenyi C."/>
            <person name="Tomsovsky M."/>
            <person name="Tulloss R.E."/>
            <person name="Uehling J."/>
            <person name="Grigoriev I.V."/>
            <person name="Vagvolgyi C."/>
            <person name="Papp T."/>
            <person name="Martin F.M."/>
            <person name="Miettinen O."/>
            <person name="Hibbett D.S."/>
            <person name="Nagy L.G."/>
        </authorList>
    </citation>
    <scope>NUCLEOTIDE SEQUENCE [LARGE SCALE GENOMIC DNA]</scope>
    <source>
        <strain evidence="2 3">FP101781</strain>
    </source>
</reference>
<dbReference type="PANTHER" id="PTHR43861:SF1">
    <property type="entry name" value="TRANS-ACONITATE 2-METHYLTRANSFERASE"/>
    <property type="match status" value="1"/>
</dbReference>
<dbReference type="Gene3D" id="3.40.50.150">
    <property type="entry name" value="Vaccinia Virus protein VP39"/>
    <property type="match status" value="1"/>
</dbReference>
<organism evidence="2 3">
    <name type="scientific">Coprinellus micaceus</name>
    <name type="common">Glistening ink-cap mushroom</name>
    <name type="synonym">Coprinus micaceus</name>
    <dbReference type="NCBI Taxonomy" id="71717"/>
    <lineage>
        <taxon>Eukaryota</taxon>
        <taxon>Fungi</taxon>
        <taxon>Dikarya</taxon>
        <taxon>Basidiomycota</taxon>
        <taxon>Agaricomycotina</taxon>
        <taxon>Agaricomycetes</taxon>
        <taxon>Agaricomycetidae</taxon>
        <taxon>Agaricales</taxon>
        <taxon>Agaricineae</taxon>
        <taxon>Psathyrellaceae</taxon>
        <taxon>Coprinellus</taxon>
    </lineage>
</organism>
<feature type="compositionally biased region" description="Basic residues" evidence="1">
    <location>
        <begin position="19"/>
        <end position="33"/>
    </location>
</feature>
<dbReference type="STRING" id="71717.A0A4Y7TBY1"/>
<evidence type="ECO:0000313" key="2">
    <source>
        <dbReference type="EMBL" id="TEB31438.1"/>
    </source>
</evidence>
<dbReference type="SUPFAM" id="SSF53335">
    <property type="entry name" value="S-adenosyl-L-methionine-dependent methyltransferases"/>
    <property type="match status" value="1"/>
</dbReference>
<keyword evidence="3" id="KW-1185">Reference proteome</keyword>
<dbReference type="PANTHER" id="PTHR43861">
    <property type="entry name" value="TRANS-ACONITATE 2-METHYLTRANSFERASE-RELATED"/>
    <property type="match status" value="1"/>
</dbReference>